<protein>
    <recommendedName>
        <fullName evidence="7">Adenosyl-chloride synthase</fullName>
    </recommendedName>
</protein>
<proteinExistence type="inferred from homology"/>
<evidence type="ECO:0000256" key="1">
    <source>
        <dbReference type="ARBA" id="ARBA00022691"/>
    </source>
</evidence>
<dbReference type="PANTHER" id="PTHR35092">
    <property type="entry name" value="CHLORINASE MJ1651"/>
    <property type="match status" value="1"/>
</dbReference>
<dbReference type="PANTHER" id="PTHR35092:SF1">
    <property type="entry name" value="CHLORINASE MJ1651"/>
    <property type="match status" value="1"/>
</dbReference>
<evidence type="ECO:0008006" key="7">
    <source>
        <dbReference type="Google" id="ProtNLM"/>
    </source>
</evidence>
<dbReference type="PIRSF" id="PIRSF006779">
    <property type="entry name" value="UCP006779"/>
    <property type="match status" value="1"/>
</dbReference>
<comment type="similarity">
    <text evidence="2">Belongs to the SAM hydrolase / SAM-dependent halogenase family.</text>
</comment>
<dbReference type="Gene3D" id="2.40.30.90">
    <property type="entry name" value="Bacterial fluorinating enzyme like"/>
    <property type="match status" value="1"/>
</dbReference>
<organism evidence="5 6">
    <name type="scientific">Desulfotignum phosphitoxidans DSM 13687</name>
    <dbReference type="NCBI Taxonomy" id="1286635"/>
    <lineage>
        <taxon>Bacteria</taxon>
        <taxon>Pseudomonadati</taxon>
        <taxon>Thermodesulfobacteriota</taxon>
        <taxon>Desulfobacteria</taxon>
        <taxon>Desulfobacterales</taxon>
        <taxon>Desulfobacteraceae</taxon>
        <taxon>Desulfotignum</taxon>
    </lineage>
</organism>
<dbReference type="EMBL" id="APJX01000012">
    <property type="protein sequence ID" value="EMS77774.1"/>
    <property type="molecule type" value="Genomic_DNA"/>
</dbReference>
<feature type="domain" description="S-adenosyl-l-methionine hydroxide adenosyltransferase N-terminal" evidence="3">
    <location>
        <begin position="10"/>
        <end position="154"/>
    </location>
</feature>
<dbReference type="InterPro" id="IPR002747">
    <property type="entry name" value="SAM_OH_AdoTrfase"/>
</dbReference>
<name>S0FXA8_9BACT</name>
<dbReference type="InterPro" id="IPR046469">
    <property type="entry name" value="SAM_HAT_N"/>
</dbReference>
<accession>S0FXA8</accession>
<dbReference type="AlphaFoldDB" id="S0FXA8"/>
<evidence type="ECO:0000259" key="3">
    <source>
        <dbReference type="Pfam" id="PF01887"/>
    </source>
</evidence>
<dbReference type="InterPro" id="IPR046470">
    <property type="entry name" value="SAM_HAT_C"/>
</dbReference>
<comment type="caution">
    <text evidence="5">The sequence shown here is derived from an EMBL/GenBank/DDBJ whole genome shotgun (WGS) entry which is preliminary data.</text>
</comment>
<dbReference type="PATRIC" id="fig|1286635.3.peg.4233"/>
<feature type="domain" description="S-adenosyl-l-methionine hydroxide adenosyltransferase C-terminal" evidence="4">
    <location>
        <begin position="179"/>
        <end position="261"/>
    </location>
</feature>
<dbReference type="RefSeq" id="WP_006968212.1">
    <property type="nucleotide sequence ID" value="NZ_APJX01000012.1"/>
</dbReference>
<keyword evidence="6" id="KW-1185">Reference proteome</keyword>
<dbReference type="InterPro" id="IPR023228">
    <property type="entry name" value="SAM_OH_AdoTrfase_N_sf"/>
</dbReference>
<dbReference type="OrthoDB" id="9792195at2"/>
<dbReference type="Proteomes" id="UP000014216">
    <property type="component" value="Unassembled WGS sequence"/>
</dbReference>
<reference evidence="5 6" key="1">
    <citation type="journal article" date="2013" name="Genome Announc.">
        <title>Draft Genome Sequence of Desulfotignum phosphitoxidans DSM 13687 Strain FiPS-3.</title>
        <authorList>
            <person name="Poehlein A."/>
            <person name="Daniel R."/>
            <person name="Simeonova D.D."/>
        </authorList>
    </citation>
    <scope>NUCLEOTIDE SEQUENCE [LARGE SCALE GENOMIC DNA]</scope>
    <source>
        <strain evidence="5 6">DSM 13687</strain>
    </source>
</reference>
<dbReference type="Pfam" id="PF01887">
    <property type="entry name" value="SAM_HAT_N"/>
    <property type="match status" value="1"/>
</dbReference>
<evidence type="ECO:0000313" key="5">
    <source>
        <dbReference type="EMBL" id="EMS77774.1"/>
    </source>
</evidence>
<sequence>MPHPTDSRPIVLLTDFGHIDAFVGILKGVILSIHPKARMVDLCHEVAPQDIGHGAHLLDISLEYFPKGSIFCAVVDPGVGSSRRAVLVETTDYFLVGPDNGVLWPAAGRNRIRRIIHLTRSRYFLPQVSTTFHGRDIFGPVAAHLSAGIDPGAFGPQVSCLTPFAFPEPKPIAGGMILTVRHIDTFGNIGLNLTREQFRQFADKGFCMRVNQVDITGHYHSYAAAPEKIPFVMTDSAGFMEIAVKNGDAASRLHVKKNDPVVLTARGEKNDDGGL</sequence>
<dbReference type="SUPFAM" id="SSF101852">
    <property type="entry name" value="Bacterial fluorinating enzyme, C-terminal domain"/>
    <property type="match status" value="1"/>
</dbReference>
<dbReference type="Gene3D" id="3.40.50.10790">
    <property type="entry name" value="S-adenosyl-l-methionine hydroxide adenosyltransferase, N-terminal"/>
    <property type="match status" value="1"/>
</dbReference>
<dbReference type="InterPro" id="IPR023227">
    <property type="entry name" value="SAM_OH_AdoTrfase_C_sf"/>
</dbReference>
<gene>
    <name evidence="5" type="ORF">Dpo_12c00520</name>
</gene>
<evidence type="ECO:0000256" key="2">
    <source>
        <dbReference type="ARBA" id="ARBA00024035"/>
    </source>
</evidence>
<evidence type="ECO:0000313" key="6">
    <source>
        <dbReference type="Proteomes" id="UP000014216"/>
    </source>
</evidence>
<keyword evidence="1" id="KW-0949">S-adenosyl-L-methionine</keyword>
<evidence type="ECO:0000259" key="4">
    <source>
        <dbReference type="Pfam" id="PF20257"/>
    </source>
</evidence>
<dbReference type="SUPFAM" id="SSF102522">
    <property type="entry name" value="Bacterial fluorinating enzyme, N-terminal domain"/>
    <property type="match status" value="1"/>
</dbReference>
<dbReference type="Pfam" id="PF20257">
    <property type="entry name" value="SAM_HAT_C"/>
    <property type="match status" value="1"/>
</dbReference>